<dbReference type="Proteomes" id="UP001341281">
    <property type="component" value="Chromosome 01"/>
</dbReference>
<protein>
    <submittedName>
        <fullName evidence="1">Uncharacterized protein</fullName>
    </submittedName>
</protein>
<sequence>MLVAQMEAPANELWNHPGHSTIQKLTGHRTSWFLVMVLNVHWEAFLPSFMILYSGSLSEIYKIDSPIIWSRCR</sequence>
<organism evidence="1 2">
    <name type="scientific">Paspalum notatum var. saurae</name>
    <dbReference type="NCBI Taxonomy" id="547442"/>
    <lineage>
        <taxon>Eukaryota</taxon>
        <taxon>Viridiplantae</taxon>
        <taxon>Streptophyta</taxon>
        <taxon>Embryophyta</taxon>
        <taxon>Tracheophyta</taxon>
        <taxon>Spermatophyta</taxon>
        <taxon>Magnoliopsida</taxon>
        <taxon>Liliopsida</taxon>
        <taxon>Poales</taxon>
        <taxon>Poaceae</taxon>
        <taxon>PACMAD clade</taxon>
        <taxon>Panicoideae</taxon>
        <taxon>Andropogonodae</taxon>
        <taxon>Paspaleae</taxon>
        <taxon>Paspalinae</taxon>
        <taxon>Paspalum</taxon>
    </lineage>
</organism>
<dbReference type="EMBL" id="CP144745">
    <property type="protein sequence ID" value="WVZ51823.1"/>
    <property type="molecule type" value="Genomic_DNA"/>
</dbReference>
<dbReference type="AlphaFoldDB" id="A0AAQ3PQ55"/>
<name>A0AAQ3PQ55_PASNO</name>
<reference evidence="1 2" key="1">
    <citation type="submission" date="2024-02" db="EMBL/GenBank/DDBJ databases">
        <title>High-quality chromosome-scale genome assembly of Pensacola bahiagrass (Paspalum notatum Flugge var. saurae).</title>
        <authorList>
            <person name="Vega J.M."/>
            <person name="Podio M."/>
            <person name="Orjuela J."/>
            <person name="Siena L.A."/>
            <person name="Pessino S.C."/>
            <person name="Combes M.C."/>
            <person name="Mariac C."/>
            <person name="Albertini E."/>
            <person name="Pupilli F."/>
            <person name="Ortiz J.P.A."/>
            <person name="Leblanc O."/>
        </authorList>
    </citation>
    <scope>NUCLEOTIDE SEQUENCE [LARGE SCALE GENOMIC DNA]</scope>
    <source>
        <strain evidence="1">R1</strain>
        <tissue evidence="1">Leaf</tissue>
    </source>
</reference>
<gene>
    <name evidence="1" type="ORF">U9M48_002930</name>
</gene>
<evidence type="ECO:0000313" key="2">
    <source>
        <dbReference type="Proteomes" id="UP001341281"/>
    </source>
</evidence>
<proteinExistence type="predicted"/>
<accession>A0AAQ3PQ55</accession>
<evidence type="ECO:0000313" key="1">
    <source>
        <dbReference type="EMBL" id="WVZ51823.1"/>
    </source>
</evidence>
<keyword evidence="2" id="KW-1185">Reference proteome</keyword>